<evidence type="ECO:0000256" key="2">
    <source>
        <dbReference type="PROSITE-ProRule" id="PRU00335"/>
    </source>
</evidence>
<name>A0A3N9TL93_9VIBR</name>
<dbReference type="AlphaFoldDB" id="A0A3N9TL93"/>
<evidence type="ECO:0000313" key="4">
    <source>
        <dbReference type="EMBL" id="RQW65178.1"/>
    </source>
</evidence>
<dbReference type="Gene3D" id="1.10.357.10">
    <property type="entry name" value="Tetracycline Repressor, domain 2"/>
    <property type="match status" value="1"/>
</dbReference>
<dbReference type="PROSITE" id="PS50977">
    <property type="entry name" value="HTH_TETR_2"/>
    <property type="match status" value="1"/>
</dbReference>
<protein>
    <submittedName>
        <fullName evidence="4">TetR/AcrR family transcriptional regulator</fullName>
    </submittedName>
</protein>
<dbReference type="PANTHER" id="PTHR43479:SF12">
    <property type="entry name" value="TRANSCRIPTIONAL REGULATORY PROTEIN"/>
    <property type="match status" value="1"/>
</dbReference>
<dbReference type="PANTHER" id="PTHR43479">
    <property type="entry name" value="ACREF/ENVCD OPERON REPRESSOR-RELATED"/>
    <property type="match status" value="1"/>
</dbReference>
<feature type="domain" description="HTH tetR-type" evidence="3">
    <location>
        <begin position="14"/>
        <end position="74"/>
    </location>
</feature>
<dbReference type="InterPro" id="IPR009057">
    <property type="entry name" value="Homeodomain-like_sf"/>
</dbReference>
<dbReference type="Proteomes" id="UP000281112">
    <property type="component" value="Unassembled WGS sequence"/>
</dbReference>
<feature type="DNA-binding region" description="H-T-H motif" evidence="2">
    <location>
        <begin position="37"/>
        <end position="56"/>
    </location>
</feature>
<reference evidence="4 5" key="1">
    <citation type="submission" date="2018-11" db="EMBL/GenBank/DDBJ databases">
        <title>Vibrio LJC006 sp. nov., isolated from seawater during the bloom of the enteromorpha.</title>
        <authorList>
            <person name="Liang J."/>
        </authorList>
    </citation>
    <scope>NUCLEOTIDE SEQUENCE [LARGE SCALE GENOMIC DNA]</scope>
    <source>
        <strain evidence="4 5">LJC006</strain>
    </source>
</reference>
<keyword evidence="1 2" id="KW-0238">DNA-binding</keyword>
<keyword evidence="5" id="KW-1185">Reference proteome</keyword>
<comment type="caution">
    <text evidence="4">The sequence shown here is derived from an EMBL/GenBank/DDBJ whole genome shotgun (WGS) entry which is preliminary data.</text>
</comment>
<sequence>MKRRQGRRSAEDAQKTKQSILQVATELFSEFGYSQVTLRSISERAGISHSLIRHHFGSKEQIWYEISDSIREYMEEHCKQVLNSIPTDIPVNEKLYQFSVRILAFTLVNKNPIRLSSDVIGEEDERFDYFYQHSTQLSTIIENLVNEYNSSTTDPIEVNELNWEIILYAHAAASLEPFLKATWPGEHDSSIEHLKKHWSLFNSLMANKLHVERAHRLKADNVAELHAIPATSTLHAI</sequence>
<dbReference type="SUPFAM" id="SSF46689">
    <property type="entry name" value="Homeodomain-like"/>
    <property type="match status" value="1"/>
</dbReference>
<dbReference type="InterPro" id="IPR050624">
    <property type="entry name" value="HTH-type_Tx_Regulator"/>
</dbReference>
<gene>
    <name evidence="4" type="ORF">EES38_01760</name>
</gene>
<dbReference type="OrthoDB" id="9151800at2"/>
<dbReference type="PRINTS" id="PR00455">
    <property type="entry name" value="HTHTETR"/>
</dbReference>
<evidence type="ECO:0000313" key="5">
    <source>
        <dbReference type="Proteomes" id="UP000281112"/>
    </source>
</evidence>
<dbReference type="EMBL" id="RJVQ01000001">
    <property type="protein sequence ID" value="RQW65178.1"/>
    <property type="molecule type" value="Genomic_DNA"/>
</dbReference>
<evidence type="ECO:0000259" key="3">
    <source>
        <dbReference type="PROSITE" id="PS50977"/>
    </source>
</evidence>
<dbReference type="Pfam" id="PF00440">
    <property type="entry name" value="TetR_N"/>
    <property type="match status" value="1"/>
</dbReference>
<evidence type="ECO:0000256" key="1">
    <source>
        <dbReference type="ARBA" id="ARBA00023125"/>
    </source>
</evidence>
<proteinExistence type="predicted"/>
<accession>A0A3N9TL93</accession>
<dbReference type="InterPro" id="IPR001647">
    <property type="entry name" value="HTH_TetR"/>
</dbReference>
<dbReference type="GO" id="GO:0003677">
    <property type="term" value="F:DNA binding"/>
    <property type="evidence" value="ECO:0007669"/>
    <property type="project" value="UniProtKB-UniRule"/>
</dbReference>
<organism evidence="4 5">
    <name type="scientific">Vibrio viridaestus</name>
    <dbReference type="NCBI Taxonomy" id="2487322"/>
    <lineage>
        <taxon>Bacteria</taxon>
        <taxon>Pseudomonadati</taxon>
        <taxon>Pseudomonadota</taxon>
        <taxon>Gammaproteobacteria</taxon>
        <taxon>Vibrionales</taxon>
        <taxon>Vibrionaceae</taxon>
        <taxon>Vibrio</taxon>
    </lineage>
</organism>